<gene>
    <name evidence="1" type="ORF">K6K41_12120</name>
</gene>
<name>A0A9E6RCU1_9HYPH</name>
<evidence type="ECO:0000313" key="2">
    <source>
        <dbReference type="Proteomes" id="UP000825701"/>
    </source>
</evidence>
<dbReference type="AlphaFoldDB" id="A0A9E6RCU1"/>
<dbReference type="EMBL" id="CP081869">
    <property type="protein sequence ID" value="QZO01975.1"/>
    <property type="molecule type" value="Genomic_DNA"/>
</dbReference>
<reference evidence="1" key="1">
    <citation type="submission" date="2021-08" db="EMBL/GenBank/DDBJ databases">
        <authorList>
            <person name="Zhang H."/>
            <person name="Xu M."/>
            <person name="Yu Z."/>
            <person name="Yang L."/>
            <person name="Cai Y."/>
        </authorList>
    </citation>
    <scope>NUCLEOTIDE SEQUENCE</scope>
    <source>
        <strain evidence="1">CHL1</strain>
    </source>
</reference>
<accession>A0A9E6RCU1</accession>
<protein>
    <submittedName>
        <fullName evidence="1">Uncharacterized protein</fullName>
    </submittedName>
</protein>
<keyword evidence="2" id="KW-1185">Reference proteome</keyword>
<evidence type="ECO:0000313" key="1">
    <source>
        <dbReference type="EMBL" id="QZO01975.1"/>
    </source>
</evidence>
<dbReference type="RefSeq" id="WP_261405346.1">
    <property type="nucleotide sequence ID" value="NZ_CP081869.1"/>
</dbReference>
<sequence>MAFDDDSEMAPDFLARTVPPTHFTAAHLHDRNDRIWAVLSQPSGAIAEDDQGDLLMHLTEDEASALAAEMSAGLRKNNSVD</sequence>
<proteinExistence type="predicted"/>
<dbReference type="Proteomes" id="UP000825701">
    <property type="component" value="Chromosome"/>
</dbReference>
<dbReference type="KEGG" id="cmet:K6K41_12120"/>
<organism evidence="1 2">
    <name type="scientific">Chenggangzhangella methanolivorans</name>
    <dbReference type="NCBI Taxonomy" id="1437009"/>
    <lineage>
        <taxon>Bacteria</taxon>
        <taxon>Pseudomonadati</taxon>
        <taxon>Pseudomonadota</taxon>
        <taxon>Alphaproteobacteria</taxon>
        <taxon>Hyphomicrobiales</taxon>
        <taxon>Methylopilaceae</taxon>
        <taxon>Chenggangzhangella</taxon>
    </lineage>
</organism>